<name>A0A915IJA5_ROMCU</name>
<protein>
    <submittedName>
        <fullName evidence="2">Uncharacterized protein</fullName>
    </submittedName>
</protein>
<accession>A0A915IJA5</accession>
<reference evidence="2" key="1">
    <citation type="submission" date="2022-11" db="UniProtKB">
        <authorList>
            <consortium name="WormBaseParasite"/>
        </authorList>
    </citation>
    <scope>IDENTIFICATION</scope>
</reference>
<evidence type="ECO:0000313" key="2">
    <source>
        <dbReference type="WBParaSite" id="nRc.2.0.1.t13939-RA"/>
    </source>
</evidence>
<dbReference type="WBParaSite" id="nRc.2.0.1.t13939-RA">
    <property type="protein sequence ID" value="nRc.2.0.1.t13939-RA"/>
    <property type="gene ID" value="nRc.2.0.1.g13939"/>
</dbReference>
<keyword evidence="1" id="KW-1185">Reference proteome</keyword>
<proteinExistence type="predicted"/>
<sequence length="71" mass="7958">MQESIIKNKNVQSSLSLPISSEFGLEKDGSSPLIGEEFSLSFLFILNNCSIAASPHRNNKKRPFLDIFRDT</sequence>
<evidence type="ECO:0000313" key="1">
    <source>
        <dbReference type="Proteomes" id="UP000887565"/>
    </source>
</evidence>
<organism evidence="1 2">
    <name type="scientific">Romanomermis culicivorax</name>
    <name type="common">Nematode worm</name>
    <dbReference type="NCBI Taxonomy" id="13658"/>
    <lineage>
        <taxon>Eukaryota</taxon>
        <taxon>Metazoa</taxon>
        <taxon>Ecdysozoa</taxon>
        <taxon>Nematoda</taxon>
        <taxon>Enoplea</taxon>
        <taxon>Dorylaimia</taxon>
        <taxon>Mermithida</taxon>
        <taxon>Mermithoidea</taxon>
        <taxon>Mermithidae</taxon>
        <taxon>Romanomermis</taxon>
    </lineage>
</organism>
<dbReference type="Proteomes" id="UP000887565">
    <property type="component" value="Unplaced"/>
</dbReference>
<dbReference type="AlphaFoldDB" id="A0A915IJA5"/>